<gene>
    <name evidence="1" type="ORF">D6C19_01385</name>
    <name evidence="2" type="ORF">E5340_01495</name>
</gene>
<dbReference type="Proteomes" id="UP000306855">
    <property type="component" value="Unassembled WGS sequence"/>
</dbReference>
<evidence type="ECO:0000313" key="4">
    <source>
        <dbReference type="Proteomes" id="UP000306855"/>
    </source>
</evidence>
<evidence type="ECO:0000313" key="3">
    <source>
        <dbReference type="Proteomes" id="UP000289316"/>
    </source>
</evidence>
<dbReference type="RefSeq" id="WP_089135134.1">
    <property type="nucleotide sequence ID" value="NZ_BDFM01000050.1"/>
</dbReference>
<evidence type="ECO:0000313" key="2">
    <source>
        <dbReference type="EMBL" id="TGY56900.1"/>
    </source>
</evidence>
<dbReference type="AlphaFoldDB" id="A0A4Q2AZ65"/>
<dbReference type="InterPro" id="IPR021130">
    <property type="entry name" value="PRib-ATP_PPHydrolase-like"/>
</dbReference>
<reference evidence="2 4" key="2">
    <citation type="submission" date="2019-04" db="EMBL/GenBank/DDBJ databases">
        <title>Microbes associate with the intestines of laboratory mice.</title>
        <authorList>
            <person name="Navarre W."/>
            <person name="Wong E."/>
            <person name="Huang K."/>
            <person name="Tropini C."/>
            <person name="Ng K."/>
            <person name="Yu B."/>
        </authorList>
    </citation>
    <scope>NUCLEOTIDE SEQUENCE [LARGE SCALE GENOMIC DNA]</scope>
    <source>
        <strain evidence="2 4">NM26_J9</strain>
    </source>
</reference>
<sequence length="102" mass="11702">MTFEEINERLKKWADDRNIGEYSDKQIMKLFEEIGELSEAINKNMSEQEIDAVGDIQVVLIILCYQRGLDPIECLNNAYNVIKDRTGKTINGTFVKSEDLEG</sequence>
<name>A0A4Q2AZ65_9LACO</name>
<dbReference type="EMBL" id="SRYK01000004">
    <property type="protein sequence ID" value="TGY56900.1"/>
    <property type="molecule type" value="Genomic_DNA"/>
</dbReference>
<reference evidence="1 3" key="1">
    <citation type="submission" date="2018-09" db="EMBL/GenBank/DDBJ databases">
        <title>Murine metabolic-syndrome-specific gut microbial biobank.</title>
        <authorList>
            <person name="Liu C."/>
        </authorList>
    </citation>
    <scope>NUCLEOTIDE SEQUENCE [LARGE SCALE GENOMIC DNA]</scope>
    <source>
        <strain evidence="1 3">C-30</strain>
    </source>
</reference>
<dbReference type="Pfam" id="PF01503">
    <property type="entry name" value="PRA-PH"/>
    <property type="match status" value="1"/>
</dbReference>
<dbReference type="OrthoDB" id="706686at2"/>
<protein>
    <recommendedName>
        <fullName evidence="5">NTP pyrophosphohydrolase MazG putative catalytic core domain-containing protein</fullName>
    </recommendedName>
</protein>
<dbReference type="CDD" id="cd11540">
    <property type="entry name" value="NTP-PPase_u3"/>
    <property type="match status" value="1"/>
</dbReference>
<organism evidence="1 3">
    <name type="scientific">Ligilactobacillus murinus</name>
    <dbReference type="NCBI Taxonomy" id="1622"/>
    <lineage>
        <taxon>Bacteria</taxon>
        <taxon>Bacillati</taxon>
        <taxon>Bacillota</taxon>
        <taxon>Bacilli</taxon>
        <taxon>Lactobacillales</taxon>
        <taxon>Lactobacillaceae</taxon>
        <taxon>Ligilactobacillus</taxon>
    </lineage>
</organism>
<dbReference type="Gene3D" id="1.10.287.1080">
    <property type="entry name" value="MazG-like"/>
    <property type="match status" value="1"/>
</dbReference>
<accession>A0A4Q2AZ65</accession>
<comment type="caution">
    <text evidence="1">The sequence shown here is derived from an EMBL/GenBank/DDBJ whole genome shotgun (WGS) entry which is preliminary data.</text>
</comment>
<dbReference type="Proteomes" id="UP000289316">
    <property type="component" value="Unassembled WGS sequence"/>
</dbReference>
<proteinExistence type="predicted"/>
<dbReference type="EMBL" id="QZFR01000005">
    <property type="protein sequence ID" value="RXV75325.1"/>
    <property type="molecule type" value="Genomic_DNA"/>
</dbReference>
<evidence type="ECO:0000313" key="1">
    <source>
        <dbReference type="EMBL" id="RXV75325.1"/>
    </source>
</evidence>
<evidence type="ECO:0008006" key="5">
    <source>
        <dbReference type="Google" id="ProtNLM"/>
    </source>
</evidence>
<dbReference type="SUPFAM" id="SSF101386">
    <property type="entry name" value="all-alpha NTP pyrophosphatases"/>
    <property type="match status" value="1"/>
</dbReference>